<feature type="signal peptide" evidence="1">
    <location>
        <begin position="1"/>
        <end position="18"/>
    </location>
</feature>
<keyword evidence="3" id="KW-1185">Reference proteome</keyword>
<dbReference type="EMBL" id="JACVVK020000129">
    <property type="protein sequence ID" value="KAK7490226.1"/>
    <property type="molecule type" value="Genomic_DNA"/>
</dbReference>
<proteinExistence type="predicted"/>
<feature type="chain" id="PRO_5044772753" description="Secreted protein" evidence="1">
    <location>
        <begin position="19"/>
        <end position="171"/>
    </location>
</feature>
<evidence type="ECO:0000313" key="2">
    <source>
        <dbReference type="EMBL" id="KAK7490226.1"/>
    </source>
</evidence>
<evidence type="ECO:0000313" key="3">
    <source>
        <dbReference type="Proteomes" id="UP001519460"/>
    </source>
</evidence>
<accession>A0ABD0KSJ0</accession>
<protein>
    <recommendedName>
        <fullName evidence="4">Secreted protein</fullName>
    </recommendedName>
</protein>
<keyword evidence="1" id="KW-0732">Signal</keyword>
<gene>
    <name evidence="2" type="ORF">BaRGS_00018571</name>
</gene>
<dbReference type="AlphaFoldDB" id="A0ABD0KSJ0"/>
<reference evidence="2 3" key="1">
    <citation type="journal article" date="2023" name="Sci. Data">
        <title>Genome assembly of the Korean intertidal mud-creeper Batillaria attramentaria.</title>
        <authorList>
            <person name="Patra A.K."/>
            <person name="Ho P.T."/>
            <person name="Jun S."/>
            <person name="Lee S.J."/>
            <person name="Kim Y."/>
            <person name="Won Y.J."/>
        </authorList>
    </citation>
    <scope>NUCLEOTIDE SEQUENCE [LARGE SCALE GENOMIC DNA]</scope>
    <source>
        <strain evidence="2">Wonlab-2016</strain>
    </source>
</reference>
<sequence length="171" mass="18207">MIWLLACAYVFTFSTVATCPADSQKKVFDSVLSSSNQAAYKTKASVAVPTANSLTGHSLMCPKDRFKTVLRIQISDPAPRTLCGCGCRGRGEGGGEKEGDYWVGTEGTGMAPSARAARVTDAGWQSVLISWWCCPPSLASSVSSGHSTLTLGTRYTALQTHPVPRSTRQVK</sequence>
<name>A0ABD0KSJ0_9CAEN</name>
<dbReference type="Proteomes" id="UP001519460">
    <property type="component" value="Unassembled WGS sequence"/>
</dbReference>
<comment type="caution">
    <text evidence="2">The sequence shown here is derived from an EMBL/GenBank/DDBJ whole genome shotgun (WGS) entry which is preliminary data.</text>
</comment>
<evidence type="ECO:0008006" key="4">
    <source>
        <dbReference type="Google" id="ProtNLM"/>
    </source>
</evidence>
<evidence type="ECO:0000256" key="1">
    <source>
        <dbReference type="SAM" id="SignalP"/>
    </source>
</evidence>
<organism evidence="2 3">
    <name type="scientific">Batillaria attramentaria</name>
    <dbReference type="NCBI Taxonomy" id="370345"/>
    <lineage>
        <taxon>Eukaryota</taxon>
        <taxon>Metazoa</taxon>
        <taxon>Spiralia</taxon>
        <taxon>Lophotrochozoa</taxon>
        <taxon>Mollusca</taxon>
        <taxon>Gastropoda</taxon>
        <taxon>Caenogastropoda</taxon>
        <taxon>Sorbeoconcha</taxon>
        <taxon>Cerithioidea</taxon>
        <taxon>Batillariidae</taxon>
        <taxon>Batillaria</taxon>
    </lineage>
</organism>